<evidence type="ECO:0000313" key="1">
    <source>
        <dbReference type="EMBL" id="KAI8525408.1"/>
    </source>
</evidence>
<gene>
    <name evidence="1" type="ORF">RHMOL_Rhmol13G0228400</name>
</gene>
<proteinExistence type="predicted"/>
<reference evidence="1" key="1">
    <citation type="submission" date="2022-02" db="EMBL/GenBank/DDBJ databases">
        <title>Plant Genome Project.</title>
        <authorList>
            <person name="Zhang R.-G."/>
        </authorList>
    </citation>
    <scope>NUCLEOTIDE SEQUENCE</scope>
    <source>
        <strain evidence="1">AT1</strain>
    </source>
</reference>
<keyword evidence="2" id="KW-1185">Reference proteome</keyword>
<name>A0ACC0L9F2_RHOML</name>
<sequence>MDTDKARSGPPFQLQFDKPLPSQVIIAEWNPEKDLLAMVTEDSKIVLHRFNWQRLWTVSPAIAVGLEDGTISLHDVENGKLLRSIKSHTVAVVCLNWEEDGTKNDDRGGLSTYEDRTSRFFPPAPRVPRTPGVVSGDTGFMDETEDSFRELSNSSHQRFNILCSGDKDGSICFSIFGIFPIGKVSTCGIYGILCQNIHRFSLSNQPVDNSMHCRLLNASISKVALAKDLCHLMVICSGELLEDGVEPSNSPISGRDLAGLHCLVLDTSIFWKRKNELHQVAQQASNIEDLTEVIRASLSVMCKQWSDAMHTFHEKFDSLSTLIIDHGLDSTPQEEFLSLLGGARTSPPVHQFLVNSLGEAGLKRVGKVVCGAGKELQLIVLDHLQPAVEIIGFRIGELRGLSKWRARFQGIGLDETLTSNATEKAGILLIQVERFMRVLSSVVQQFSNFFSWLLKCVKILMSEPSDQLPPFSSELVIMFLKFLYDQDPVRQFLELSEVDQNVEIDVETMKRLKQLVTFGGFSDTGYLQRTLAKEFQQMESCFKEAFQVPFTTISKKIIVEDFLPLFPIASSPKSASSSFPTSISYYQEASEAVTSSQTLEPRLVDYISFRIPDESISNVRNCVGIVRGFMHELSNVKKGNPSPEAVLLCVPDGYHCVDLCLYKETQIVLLFNESSNSSESSGNSCMMIVQASDLPFVSISRSTPPNHWNLHELKDSVMYLQMENEKVRSIPHYVIAPLAVSASRGVACVFAARKRALVYILEEDEDEVSDEE</sequence>
<evidence type="ECO:0000313" key="2">
    <source>
        <dbReference type="Proteomes" id="UP001062846"/>
    </source>
</evidence>
<accession>A0ACC0L9F2</accession>
<dbReference type="Proteomes" id="UP001062846">
    <property type="component" value="Chromosome 13"/>
</dbReference>
<organism evidence="1 2">
    <name type="scientific">Rhododendron molle</name>
    <name type="common">Chinese azalea</name>
    <name type="synonym">Azalea mollis</name>
    <dbReference type="NCBI Taxonomy" id="49168"/>
    <lineage>
        <taxon>Eukaryota</taxon>
        <taxon>Viridiplantae</taxon>
        <taxon>Streptophyta</taxon>
        <taxon>Embryophyta</taxon>
        <taxon>Tracheophyta</taxon>
        <taxon>Spermatophyta</taxon>
        <taxon>Magnoliopsida</taxon>
        <taxon>eudicotyledons</taxon>
        <taxon>Gunneridae</taxon>
        <taxon>Pentapetalae</taxon>
        <taxon>asterids</taxon>
        <taxon>Ericales</taxon>
        <taxon>Ericaceae</taxon>
        <taxon>Ericoideae</taxon>
        <taxon>Rhodoreae</taxon>
        <taxon>Rhododendron</taxon>
    </lineage>
</organism>
<dbReference type="EMBL" id="CM046400">
    <property type="protein sequence ID" value="KAI8525408.1"/>
    <property type="molecule type" value="Genomic_DNA"/>
</dbReference>
<protein>
    <submittedName>
        <fullName evidence="1">Uncharacterized protein</fullName>
    </submittedName>
</protein>
<comment type="caution">
    <text evidence="1">The sequence shown here is derived from an EMBL/GenBank/DDBJ whole genome shotgun (WGS) entry which is preliminary data.</text>
</comment>